<evidence type="ECO:0000256" key="1">
    <source>
        <dbReference type="ARBA" id="ARBA00022801"/>
    </source>
</evidence>
<dbReference type="InterPro" id="IPR027417">
    <property type="entry name" value="P-loop_NTPase"/>
</dbReference>
<proteinExistence type="predicted"/>
<dbReference type="SUPFAM" id="SSF52540">
    <property type="entry name" value="P-loop containing nucleoside triphosphate hydrolases"/>
    <property type="match status" value="2"/>
</dbReference>
<name>A0A3G5AA28_9VIRU</name>
<dbReference type="Pfam" id="PF00176">
    <property type="entry name" value="SNF2-rel_dom"/>
    <property type="match status" value="1"/>
</dbReference>
<dbReference type="InterPro" id="IPR014001">
    <property type="entry name" value="Helicase_ATP-bd"/>
</dbReference>
<reference evidence="3" key="1">
    <citation type="submission" date="2018-10" db="EMBL/GenBank/DDBJ databases">
        <title>Hidden diversity of soil giant viruses.</title>
        <authorList>
            <person name="Schulz F."/>
            <person name="Alteio L."/>
            <person name="Goudeau D."/>
            <person name="Ryan E.M."/>
            <person name="Malmstrom R.R."/>
            <person name="Blanchard J."/>
            <person name="Woyke T."/>
        </authorList>
    </citation>
    <scope>NUCLEOTIDE SEQUENCE</scope>
    <source>
        <strain evidence="3">HYV1</strain>
    </source>
</reference>
<sequence>MKYPSIDDSDFYEKISKIYKRFTIPKAKKTFDEICFPKKFQLQLPQEFLAEYLNPNTPYKGVLVYHRIGAGKTCTAVRIAETWKKDRNILVVVPASLKGNFRGELRTQCADNSYLKPSERKRLAQLPPTDSEYLKIINKSDQRIDKIYSIYSYNKFVELAKDDEISLTNTLLIIDEIQNMVSEEGTYYQTLYDLIQDAPKDLRIVLLSATPMFDKPNEIALTMNLLRLPVELPTGREFYKMFVRVIKKRNGTYIYKTKNMDYFKSCIKGYVSYFRGAPPYVFPTLRIRYVKCEMSEFQYSAYKEVSKQEEKEYNRNHLKRNIKDIGAIKALTIKNLPNNFFIGARIVSNIVFPNRKLDEAGFASFKGKYITENLEKYSIKFHKMMTRISGSGGKIIIYSSFKGYGGITSFRRVLETFGYKNYADDGPGVKRYALWTGDEDVETKNEVREVYNNPNNLGGRQLKILILSASGKEGLSTTAVTQMHILEPYWNQSRIDQVIGRASRFCSHKDVAEEKRIVRVYVYLAVHPDEPETVDQYMFNLSTQKNKLIDEFEKAIKEVAFDCELFKNANTFEDEDKIECDK</sequence>
<gene>
    <name evidence="3" type="ORF">Hyperionvirus17_36</name>
</gene>
<keyword evidence="1" id="KW-0378">Hydrolase</keyword>
<keyword evidence="3" id="KW-0547">Nucleotide-binding</keyword>
<organism evidence="3">
    <name type="scientific">Hyperionvirus sp</name>
    <dbReference type="NCBI Taxonomy" id="2487770"/>
    <lineage>
        <taxon>Viruses</taxon>
        <taxon>Varidnaviria</taxon>
        <taxon>Bamfordvirae</taxon>
        <taxon>Nucleocytoviricota</taxon>
        <taxon>Megaviricetes</taxon>
        <taxon>Imitervirales</taxon>
        <taxon>Mimiviridae</taxon>
        <taxon>Klosneuvirinae</taxon>
    </lineage>
</organism>
<dbReference type="EMBL" id="MK072399">
    <property type="protein sequence ID" value="AYV84116.1"/>
    <property type="molecule type" value="Genomic_DNA"/>
</dbReference>
<dbReference type="Gene3D" id="3.40.50.300">
    <property type="entry name" value="P-loop containing nucleotide triphosphate hydrolases"/>
    <property type="match status" value="2"/>
</dbReference>
<dbReference type="PANTHER" id="PTHR45766">
    <property type="entry name" value="DNA ANNEALING HELICASE AND ENDONUCLEASE ZRANB3 FAMILY MEMBER"/>
    <property type="match status" value="1"/>
</dbReference>
<protein>
    <submittedName>
        <fullName evidence="3">SNF2-like helicase</fullName>
    </submittedName>
</protein>
<dbReference type="GO" id="GO:0005524">
    <property type="term" value="F:ATP binding"/>
    <property type="evidence" value="ECO:0007669"/>
    <property type="project" value="InterPro"/>
</dbReference>
<accession>A0A3G5AA28</accession>
<keyword evidence="3" id="KW-0067">ATP-binding</keyword>
<dbReference type="PANTHER" id="PTHR45766:SF6">
    <property type="entry name" value="SWI_SNF-RELATED MATRIX-ASSOCIATED ACTIN-DEPENDENT REGULATOR OF CHROMATIN SUBFAMILY A-LIKE PROTEIN 1"/>
    <property type="match status" value="1"/>
</dbReference>
<keyword evidence="3" id="KW-0347">Helicase</keyword>
<dbReference type="PROSITE" id="PS51192">
    <property type="entry name" value="HELICASE_ATP_BIND_1"/>
    <property type="match status" value="1"/>
</dbReference>
<dbReference type="GO" id="GO:0004386">
    <property type="term" value="F:helicase activity"/>
    <property type="evidence" value="ECO:0007669"/>
    <property type="project" value="UniProtKB-KW"/>
</dbReference>
<dbReference type="SMART" id="SM00487">
    <property type="entry name" value="DEXDc"/>
    <property type="match status" value="1"/>
</dbReference>
<dbReference type="GO" id="GO:0016787">
    <property type="term" value="F:hydrolase activity"/>
    <property type="evidence" value="ECO:0007669"/>
    <property type="project" value="UniProtKB-KW"/>
</dbReference>
<feature type="domain" description="Helicase ATP-binding" evidence="2">
    <location>
        <begin position="53"/>
        <end position="229"/>
    </location>
</feature>
<dbReference type="InterPro" id="IPR000330">
    <property type="entry name" value="SNF2_N"/>
</dbReference>
<evidence type="ECO:0000313" key="3">
    <source>
        <dbReference type="EMBL" id="AYV84116.1"/>
    </source>
</evidence>
<evidence type="ECO:0000259" key="2">
    <source>
        <dbReference type="PROSITE" id="PS51192"/>
    </source>
</evidence>